<feature type="signal peptide" evidence="2">
    <location>
        <begin position="1"/>
        <end position="22"/>
    </location>
</feature>
<feature type="region of interest" description="Disordered" evidence="1">
    <location>
        <begin position="143"/>
        <end position="171"/>
    </location>
</feature>
<sequence length="209" mass="23986">MKHYALMFSLVALTATATVAQASNLLFLSNSVLKDLDPQDADSLIAEMQTTLEQAQDFEIRHWQSAYSDLKVRIQPLITYQSNQQQCRAVRIRLTQPMGKDERYQFDYCRNVERWDISYTPAGSFDENDWQLLQRTVQRALNENNNGQPSSWTNHNSKHSGVVVPSTSKMNGGERCRQTAITIFDSHGKSSNGSYLFCLQEDGQWQRRL</sequence>
<keyword evidence="2" id="KW-0732">Signal</keyword>
<keyword evidence="4" id="KW-1185">Reference proteome</keyword>
<reference evidence="3 4" key="1">
    <citation type="submission" date="2018-07" db="EMBL/GenBank/DDBJ databases">
        <title>Motiliproteus coralliicola sp. nov., a bacterium isolated from Coral.</title>
        <authorList>
            <person name="Wang G."/>
        </authorList>
    </citation>
    <scope>NUCLEOTIDE SEQUENCE [LARGE SCALE GENOMIC DNA]</scope>
    <source>
        <strain evidence="3 4">C34</strain>
    </source>
</reference>
<evidence type="ECO:0000313" key="4">
    <source>
        <dbReference type="Proteomes" id="UP000253769"/>
    </source>
</evidence>
<accession>A0A369WSF6</accession>
<organism evidence="3 4">
    <name type="scientific">Motiliproteus coralliicola</name>
    <dbReference type="NCBI Taxonomy" id="2283196"/>
    <lineage>
        <taxon>Bacteria</taxon>
        <taxon>Pseudomonadati</taxon>
        <taxon>Pseudomonadota</taxon>
        <taxon>Gammaproteobacteria</taxon>
        <taxon>Oceanospirillales</taxon>
        <taxon>Oceanospirillaceae</taxon>
        <taxon>Motiliproteus</taxon>
    </lineage>
</organism>
<gene>
    <name evidence="3" type="ORF">DV711_02565</name>
</gene>
<protein>
    <recommendedName>
        <fullName evidence="5">Surface antigen domain-containing protein</fullName>
    </recommendedName>
</protein>
<dbReference type="EMBL" id="QQOH01000001">
    <property type="protein sequence ID" value="RDE24491.1"/>
    <property type="molecule type" value="Genomic_DNA"/>
</dbReference>
<proteinExistence type="predicted"/>
<evidence type="ECO:0000256" key="1">
    <source>
        <dbReference type="SAM" id="MobiDB-lite"/>
    </source>
</evidence>
<evidence type="ECO:0000313" key="3">
    <source>
        <dbReference type="EMBL" id="RDE24491.1"/>
    </source>
</evidence>
<comment type="caution">
    <text evidence="3">The sequence shown here is derived from an EMBL/GenBank/DDBJ whole genome shotgun (WGS) entry which is preliminary data.</text>
</comment>
<dbReference type="Proteomes" id="UP000253769">
    <property type="component" value="Unassembled WGS sequence"/>
</dbReference>
<evidence type="ECO:0000256" key="2">
    <source>
        <dbReference type="SAM" id="SignalP"/>
    </source>
</evidence>
<feature type="chain" id="PRO_5016903026" description="Surface antigen domain-containing protein" evidence="2">
    <location>
        <begin position="23"/>
        <end position="209"/>
    </location>
</feature>
<name>A0A369WSF6_9GAMM</name>
<evidence type="ECO:0008006" key="5">
    <source>
        <dbReference type="Google" id="ProtNLM"/>
    </source>
</evidence>
<dbReference type="AlphaFoldDB" id="A0A369WSF6"/>
<feature type="compositionally biased region" description="Polar residues" evidence="1">
    <location>
        <begin position="143"/>
        <end position="155"/>
    </location>
</feature>